<dbReference type="PROSITE" id="PS51257">
    <property type="entry name" value="PROKAR_LIPOPROTEIN"/>
    <property type="match status" value="1"/>
</dbReference>
<sequence>MIKSATVRRLIISFILASSVAALFTGCTAKTEDDSTIPWSRPASWEGQMPGFGG</sequence>
<dbReference type="RefSeq" id="WP_185692049.1">
    <property type="nucleotide sequence ID" value="NZ_JACHVA010000052.1"/>
</dbReference>
<evidence type="ECO:0000313" key="4">
    <source>
        <dbReference type="Proteomes" id="UP000525652"/>
    </source>
</evidence>
<name>A0A7X1AWU1_9BACT</name>
<accession>A0A7X1AWU1</accession>
<organism evidence="3 4">
    <name type="scientific">Puniceicoccus vermicola</name>
    <dbReference type="NCBI Taxonomy" id="388746"/>
    <lineage>
        <taxon>Bacteria</taxon>
        <taxon>Pseudomonadati</taxon>
        <taxon>Verrucomicrobiota</taxon>
        <taxon>Opitutia</taxon>
        <taxon>Puniceicoccales</taxon>
        <taxon>Puniceicoccaceae</taxon>
        <taxon>Puniceicoccus</taxon>
    </lineage>
</organism>
<protein>
    <submittedName>
        <fullName evidence="3">Uncharacterized protein</fullName>
    </submittedName>
</protein>
<reference evidence="3 4" key="1">
    <citation type="submission" date="2020-07" db="EMBL/GenBank/DDBJ databases">
        <authorList>
            <person name="Feng X."/>
        </authorList>
    </citation>
    <scope>NUCLEOTIDE SEQUENCE [LARGE SCALE GENOMIC DNA]</scope>
    <source>
        <strain evidence="3 4">JCM14086</strain>
    </source>
</reference>
<proteinExistence type="predicted"/>
<dbReference type="AlphaFoldDB" id="A0A7X1AWU1"/>
<feature type="chain" id="PRO_5030526138" evidence="2">
    <location>
        <begin position="30"/>
        <end position="54"/>
    </location>
</feature>
<feature type="region of interest" description="Disordered" evidence="1">
    <location>
        <begin position="35"/>
        <end position="54"/>
    </location>
</feature>
<feature type="signal peptide" evidence="2">
    <location>
        <begin position="1"/>
        <end position="29"/>
    </location>
</feature>
<gene>
    <name evidence="3" type="ORF">H5P30_06045</name>
</gene>
<dbReference type="EMBL" id="JACHVA010000052">
    <property type="protein sequence ID" value="MBC2601334.1"/>
    <property type="molecule type" value="Genomic_DNA"/>
</dbReference>
<dbReference type="Proteomes" id="UP000525652">
    <property type="component" value="Unassembled WGS sequence"/>
</dbReference>
<evidence type="ECO:0000313" key="3">
    <source>
        <dbReference type="EMBL" id="MBC2601334.1"/>
    </source>
</evidence>
<evidence type="ECO:0000256" key="1">
    <source>
        <dbReference type="SAM" id="MobiDB-lite"/>
    </source>
</evidence>
<comment type="caution">
    <text evidence="3">The sequence shown here is derived from an EMBL/GenBank/DDBJ whole genome shotgun (WGS) entry which is preliminary data.</text>
</comment>
<evidence type="ECO:0000256" key="2">
    <source>
        <dbReference type="SAM" id="SignalP"/>
    </source>
</evidence>
<keyword evidence="4" id="KW-1185">Reference proteome</keyword>
<keyword evidence="2" id="KW-0732">Signal</keyword>